<sequence>MDSKFAVAPTENHLKEMLSYWKVSGIQSFSLSEALQWCATHYPDMSPQRFGALLRDAAANRKRVRQQVSDLVWQLNKENFIPYDPAVDPTPGSRDAAAWVIRLALQERLDVAQGEILDQYCALLATAIEYQKHPNKTSQEIADGLAGLLRADNIEEFLAQISELGAAEYFRTIHPEGFANHVPNPDCSSTGPNKNFDFTFQAEGIRFNVEVKAFSKAFSRDDEGGAKYFLPEPIKQQLYDVGIEMKATLAPTIGRFLGDANCQLVRRDNDMNVVLLCCNDPDEYADVMESLHGPYGLIRTSRAAGNNPLLPNSVIPNLSLMTNIDAVVVCLTGFLHSGIVNTLRFSRAYKLDGLSLSDPEHAWDFRFTFPCGFWLHRPPAEQLREVSLHKVFNSHLSLLLAYYKQHNMDWQAAVLSLINQKRP</sequence>
<dbReference type="RefSeq" id="WP_231809360.1">
    <property type="nucleotide sequence ID" value="NZ_JAJOZG010000114.1"/>
</dbReference>
<reference evidence="1 2" key="1">
    <citation type="journal article" date="2022" name="Int. J. Syst. Evol. Microbiol.">
        <title>Pseudomonas petroselini sp. nov., a pathogen causing bacterial rot of parsley in Japan.</title>
        <authorList>
            <person name="Sawada H."/>
            <person name="Fujikawa T."/>
            <person name="Osada S."/>
            <person name="Satou M."/>
        </authorList>
    </citation>
    <scope>NUCLEOTIDE SEQUENCE [LARGE SCALE GENOMIC DNA]</scope>
    <source>
        <strain evidence="1 2">MAFF 311096</strain>
    </source>
</reference>
<proteinExistence type="predicted"/>
<reference evidence="1 2" key="2">
    <citation type="journal article" date="2023" name="Plant Pathol.">
        <title>Dismantling and reorganizing Pseudomonas marginalis sensu#lato.</title>
        <authorList>
            <person name="Sawada H."/>
            <person name="Fujikawa T."/>
            <person name="Satou M."/>
        </authorList>
    </citation>
    <scope>NUCLEOTIDE SEQUENCE [LARGE SCALE GENOMIC DNA]</scope>
    <source>
        <strain evidence="1 2">MAFF 311096</strain>
    </source>
</reference>
<name>A0ABS8R007_9PSED</name>
<protein>
    <submittedName>
        <fullName evidence="1">Uncharacterized protein</fullName>
    </submittedName>
</protein>
<organism evidence="1 2">
    <name type="scientific">Pseudomonas petroselini</name>
    <dbReference type="NCBI Taxonomy" id="2899822"/>
    <lineage>
        <taxon>Bacteria</taxon>
        <taxon>Pseudomonadati</taxon>
        <taxon>Pseudomonadota</taxon>
        <taxon>Gammaproteobacteria</taxon>
        <taxon>Pseudomonadales</taxon>
        <taxon>Pseudomonadaceae</taxon>
        <taxon>Pseudomonas</taxon>
    </lineage>
</organism>
<dbReference type="Proteomes" id="UP001154922">
    <property type="component" value="Unassembled WGS sequence"/>
</dbReference>
<evidence type="ECO:0000313" key="2">
    <source>
        <dbReference type="Proteomes" id="UP001154922"/>
    </source>
</evidence>
<gene>
    <name evidence="1" type="ORF">LRQ20_22435</name>
</gene>
<evidence type="ECO:0000313" key="1">
    <source>
        <dbReference type="EMBL" id="MCD7041061.1"/>
    </source>
</evidence>
<keyword evidence="2" id="KW-1185">Reference proteome</keyword>
<accession>A0ABS8R007</accession>
<comment type="caution">
    <text evidence="1">The sequence shown here is derived from an EMBL/GenBank/DDBJ whole genome shotgun (WGS) entry which is preliminary data.</text>
</comment>
<dbReference type="EMBL" id="JAJOZI010000129">
    <property type="protein sequence ID" value="MCD7041061.1"/>
    <property type="molecule type" value="Genomic_DNA"/>
</dbReference>